<sequence>MRLLSLSELPPKNLQITMSFKHFPALRVLLFYPLLTAAVVALLLWLFEQPWKYIQLGIICAWVWHSMTQLALGLWVSWAHGRLAGFLGGLLSGLLLCGMHYGIVSILAVSLFSLGVLSLILQQQQPPVSVKYSRIFATIVGSLLLGAALLFMGNWLGMLLSAHISTVAALPLRLTTMAILVGVLSGWLSGGLLWMLLSMLLMGLGFGSWLLQGLWLSEPISQGWQYALTDTVRAAVLALLGSGLYALAYVPARHWAGIRVAVIAGSLSALFHMVLIAWFSGAGWWVLWLPGALLLGWTYLWWRSLLLYPLLEVWHWLLLLKLQNSAMISPQTLRQVSWHAAFRDKWQLLPWRSLLAYLLWLQQQDEAATQDYLQQLEHSHQHWVIAEFYLALNLKSLAQVASLEAMGQVHQQIHALPNTHPMQTLLQRFQMVSRDVAVVTEQTSRYTQRLVLRDSEELLNRLIMDLEQSRQQAVKHLLPLARQWRALLTEAFVQFDKTLNASTEMHNPYIVGIPLNSKQEIFVGRHDIIADIEKLLFTLPAPPVLIYGQRRTGKTSLLSNLNRLLPSRFIFAYLDFQSPRMLSGQLATMLEGIAFSVRLAFQHSLQRPAPALDKALLETDPLHAFALWLEAVEAQLGEHTLVLALDEFVALEDKVMAQTTLHELLSLFRHIIQHHPSWRLLLAGSHQLDELRDWAGYLVNMQVLHLGFLPENYARQLITRPVVDFPLSYAENTVSHLISLSSGHPALVQLLCRELVNLKNRQDESQRYLARMTDIEAAAVSALQTGTFYFSDMLHNQITSDGLELLRYLAKQGEGIVISQTELVETFGDSLEKRLHQVLRRELLQCEQQGYRFSVELVRRAVVAELG</sequence>
<dbReference type="Pfam" id="PF13401">
    <property type="entry name" value="AAA_22"/>
    <property type="match status" value="1"/>
</dbReference>
<keyword evidence="4" id="KW-1185">Reference proteome</keyword>
<proteinExistence type="predicted"/>
<feature type="transmembrane region" description="Helical" evidence="1">
    <location>
        <begin position="133"/>
        <end position="156"/>
    </location>
</feature>
<keyword evidence="1" id="KW-0812">Transmembrane</keyword>
<protein>
    <submittedName>
        <fullName evidence="3">Archaeal ATPase</fullName>
    </submittedName>
</protein>
<reference evidence="3 4" key="1">
    <citation type="submission" date="2016-10" db="EMBL/GenBank/DDBJ databases">
        <authorList>
            <person name="de Groot N.N."/>
        </authorList>
    </citation>
    <scope>NUCLEOTIDE SEQUENCE [LARGE SCALE GENOMIC DNA]</scope>
    <source>
        <strain evidence="3">MBHS1</strain>
    </source>
</reference>
<evidence type="ECO:0000259" key="2">
    <source>
        <dbReference type="Pfam" id="PF13401"/>
    </source>
</evidence>
<dbReference type="GO" id="GO:0016887">
    <property type="term" value="F:ATP hydrolysis activity"/>
    <property type="evidence" value="ECO:0007669"/>
    <property type="project" value="InterPro"/>
</dbReference>
<name>A0A1H6FF10_9GAMM</name>
<keyword evidence="1" id="KW-1133">Transmembrane helix</keyword>
<evidence type="ECO:0000313" key="4">
    <source>
        <dbReference type="Proteomes" id="UP000236724"/>
    </source>
</evidence>
<feature type="domain" description="ORC1/DEAH AAA+ ATPase" evidence="2">
    <location>
        <begin position="544"/>
        <end position="690"/>
    </location>
</feature>
<feature type="transmembrane region" description="Helical" evidence="1">
    <location>
        <begin position="59"/>
        <end position="78"/>
    </location>
</feature>
<feature type="transmembrane region" description="Helical" evidence="1">
    <location>
        <begin position="28"/>
        <end position="47"/>
    </location>
</feature>
<dbReference type="InterPro" id="IPR027417">
    <property type="entry name" value="P-loop_NTPase"/>
</dbReference>
<dbReference type="EMBL" id="FMSV02000556">
    <property type="protein sequence ID" value="SEH08668.1"/>
    <property type="molecule type" value="Genomic_DNA"/>
</dbReference>
<dbReference type="InterPro" id="IPR049945">
    <property type="entry name" value="AAA_22"/>
</dbReference>
<dbReference type="SUPFAM" id="SSF52540">
    <property type="entry name" value="P-loop containing nucleoside triphosphate hydrolases"/>
    <property type="match status" value="1"/>
</dbReference>
<dbReference type="OrthoDB" id="5619583at2"/>
<feature type="transmembrane region" description="Helical" evidence="1">
    <location>
        <begin position="98"/>
        <end position="121"/>
    </location>
</feature>
<feature type="transmembrane region" description="Helical" evidence="1">
    <location>
        <begin position="262"/>
        <end position="287"/>
    </location>
</feature>
<accession>A0A1H6FF10</accession>
<evidence type="ECO:0000313" key="3">
    <source>
        <dbReference type="EMBL" id="SEH08668.1"/>
    </source>
</evidence>
<dbReference type="PANTHER" id="PTHR34301">
    <property type="entry name" value="DNA-BINDING PROTEIN-RELATED"/>
    <property type="match status" value="1"/>
</dbReference>
<feature type="transmembrane region" description="Helical" evidence="1">
    <location>
        <begin position="231"/>
        <end position="250"/>
    </location>
</feature>
<dbReference type="AlphaFoldDB" id="A0A1H6FF10"/>
<dbReference type="PANTHER" id="PTHR34301:SF8">
    <property type="entry name" value="ATPASE DOMAIN-CONTAINING PROTEIN"/>
    <property type="match status" value="1"/>
</dbReference>
<dbReference type="Gene3D" id="3.40.50.300">
    <property type="entry name" value="P-loop containing nucleotide triphosphate hydrolases"/>
    <property type="match status" value="1"/>
</dbReference>
<keyword evidence="1" id="KW-0472">Membrane</keyword>
<evidence type="ECO:0000256" key="1">
    <source>
        <dbReference type="SAM" id="Phobius"/>
    </source>
</evidence>
<feature type="transmembrane region" description="Helical" evidence="1">
    <location>
        <begin position="162"/>
        <end position="184"/>
    </location>
</feature>
<organism evidence="3 4">
    <name type="scientific">Candidatus Venteria ishoeyi</name>
    <dbReference type="NCBI Taxonomy" id="1899563"/>
    <lineage>
        <taxon>Bacteria</taxon>
        <taxon>Pseudomonadati</taxon>
        <taxon>Pseudomonadota</taxon>
        <taxon>Gammaproteobacteria</taxon>
        <taxon>Thiotrichales</taxon>
        <taxon>Thiotrichaceae</taxon>
        <taxon>Venteria</taxon>
    </lineage>
</organism>
<dbReference type="Proteomes" id="UP000236724">
    <property type="component" value="Unassembled WGS sequence"/>
</dbReference>
<feature type="transmembrane region" description="Helical" evidence="1">
    <location>
        <begin position="191"/>
        <end position="211"/>
    </location>
</feature>
<gene>
    <name evidence="3" type="ORF">MBHS_04560</name>
</gene>